<dbReference type="GO" id="GO:0016829">
    <property type="term" value="F:lyase activity"/>
    <property type="evidence" value="ECO:0007669"/>
    <property type="project" value="UniProtKB-KW"/>
</dbReference>
<sequence length="211" mass="20783">MSPARRSTARLLVAATAAVVPLLALAGPAAASPAAAVNFDCEAASPLGPVAATFGQDLSATAPATVAPGGEVTAVFDPAPNKVPDKVGNYTLREIKNFVLTVPVPANSTYVSATLSGGSGVGTPTITKVGNNLEIKLSSALKGGASFEIPTITVKLTAGASGTIETKLGGTSIANPGLTFIATAVALGFPVDAPTKCFPNPNPALTTTTIG</sequence>
<name>A0ABS5ABZ2_9PSEU</name>
<feature type="signal peptide" evidence="1">
    <location>
        <begin position="1"/>
        <end position="26"/>
    </location>
</feature>
<evidence type="ECO:0000313" key="3">
    <source>
        <dbReference type="Proteomes" id="UP001519363"/>
    </source>
</evidence>
<protein>
    <submittedName>
        <fullName evidence="2">Dehydratase</fullName>
        <ecNumber evidence="2">4.2.1.-</ecNumber>
    </submittedName>
</protein>
<gene>
    <name evidence="2" type="ORF">JOF53_002981</name>
</gene>
<reference evidence="2 3" key="1">
    <citation type="submission" date="2021-03" db="EMBL/GenBank/DDBJ databases">
        <title>Sequencing the genomes of 1000 actinobacteria strains.</title>
        <authorList>
            <person name="Klenk H.-P."/>
        </authorList>
    </citation>
    <scope>NUCLEOTIDE SEQUENCE [LARGE SCALE GENOMIC DNA]</scope>
    <source>
        <strain evidence="2 3">DSM 44580</strain>
    </source>
</reference>
<organism evidence="2 3">
    <name type="scientific">Crossiella equi</name>
    <dbReference type="NCBI Taxonomy" id="130796"/>
    <lineage>
        <taxon>Bacteria</taxon>
        <taxon>Bacillati</taxon>
        <taxon>Actinomycetota</taxon>
        <taxon>Actinomycetes</taxon>
        <taxon>Pseudonocardiales</taxon>
        <taxon>Pseudonocardiaceae</taxon>
        <taxon>Crossiella</taxon>
    </lineage>
</organism>
<dbReference type="Proteomes" id="UP001519363">
    <property type="component" value="Unassembled WGS sequence"/>
</dbReference>
<comment type="caution">
    <text evidence="2">The sequence shown here is derived from an EMBL/GenBank/DDBJ whole genome shotgun (WGS) entry which is preliminary data.</text>
</comment>
<accession>A0ABS5ABZ2</accession>
<feature type="chain" id="PRO_5047172689" evidence="1">
    <location>
        <begin position="27"/>
        <end position="211"/>
    </location>
</feature>
<dbReference type="EC" id="4.2.1.-" evidence="2"/>
<proteinExistence type="predicted"/>
<keyword evidence="3" id="KW-1185">Reference proteome</keyword>
<evidence type="ECO:0000313" key="2">
    <source>
        <dbReference type="EMBL" id="MBP2474109.1"/>
    </source>
</evidence>
<evidence type="ECO:0000256" key="1">
    <source>
        <dbReference type="SAM" id="SignalP"/>
    </source>
</evidence>
<dbReference type="RefSeq" id="WP_209706986.1">
    <property type="nucleotide sequence ID" value="NZ_JAGIOO010000001.1"/>
</dbReference>
<dbReference type="EMBL" id="JAGIOO010000001">
    <property type="protein sequence ID" value="MBP2474109.1"/>
    <property type="molecule type" value="Genomic_DNA"/>
</dbReference>
<keyword evidence="1" id="KW-0732">Signal</keyword>
<keyword evidence="2" id="KW-0456">Lyase</keyword>